<name>A0A0E9P5H5_ANGAN</name>
<protein>
    <submittedName>
        <fullName evidence="1">Uncharacterized protein</fullName>
    </submittedName>
</protein>
<accession>A0A0E9P5H5</accession>
<proteinExistence type="predicted"/>
<reference evidence="1" key="1">
    <citation type="submission" date="2014-11" db="EMBL/GenBank/DDBJ databases">
        <authorList>
            <person name="Amaro Gonzalez C."/>
        </authorList>
    </citation>
    <scope>NUCLEOTIDE SEQUENCE</scope>
</reference>
<dbReference type="EMBL" id="GBXM01109080">
    <property type="protein sequence ID" value="JAG99496.1"/>
    <property type="molecule type" value="Transcribed_RNA"/>
</dbReference>
<evidence type="ECO:0000313" key="1">
    <source>
        <dbReference type="EMBL" id="JAG99496.1"/>
    </source>
</evidence>
<reference evidence="1" key="2">
    <citation type="journal article" date="2015" name="Fish Shellfish Immunol.">
        <title>Early steps in the European eel (Anguilla anguilla)-Vibrio vulnificus interaction in the gills: Role of the RtxA13 toxin.</title>
        <authorList>
            <person name="Callol A."/>
            <person name="Pajuelo D."/>
            <person name="Ebbesson L."/>
            <person name="Teles M."/>
            <person name="MacKenzie S."/>
            <person name="Amaro C."/>
        </authorList>
    </citation>
    <scope>NUCLEOTIDE SEQUENCE</scope>
</reference>
<organism evidence="1">
    <name type="scientific">Anguilla anguilla</name>
    <name type="common">European freshwater eel</name>
    <name type="synonym">Muraena anguilla</name>
    <dbReference type="NCBI Taxonomy" id="7936"/>
    <lineage>
        <taxon>Eukaryota</taxon>
        <taxon>Metazoa</taxon>
        <taxon>Chordata</taxon>
        <taxon>Craniata</taxon>
        <taxon>Vertebrata</taxon>
        <taxon>Euteleostomi</taxon>
        <taxon>Actinopterygii</taxon>
        <taxon>Neopterygii</taxon>
        <taxon>Teleostei</taxon>
        <taxon>Anguilliformes</taxon>
        <taxon>Anguillidae</taxon>
        <taxon>Anguilla</taxon>
    </lineage>
</organism>
<sequence length="15" mass="1739">MLLCYKLQIVSLICV</sequence>